<evidence type="ECO:0000256" key="1">
    <source>
        <dbReference type="SAM" id="MobiDB-lite"/>
    </source>
</evidence>
<accession>E9HL27</accession>
<dbReference type="Proteomes" id="UP000000305">
    <property type="component" value="Unassembled WGS sequence"/>
</dbReference>
<name>E9HL27_DAPPU</name>
<dbReference type="InParanoid" id="E9HL27"/>
<feature type="compositionally biased region" description="Polar residues" evidence="1">
    <location>
        <begin position="52"/>
        <end position="73"/>
    </location>
</feature>
<gene>
    <name evidence="2" type="ORF">DAPPUDRAFT_115347</name>
</gene>
<dbReference type="KEGG" id="dpx:DAPPUDRAFT_115347"/>
<reference evidence="2 3" key="1">
    <citation type="journal article" date="2011" name="Science">
        <title>The ecoresponsive genome of Daphnia pulex.</title>
        <authorList>
            <person name="Colbourne J.K."/>
            <person name="Pfrender M.E."/>
            <person name="Gilbert D."/>
            <person name="Thomas W.K."/>
            <person name="Tucker A."/>
            <person name="Oakley T.H."/>
            <person name="Tokishita S."/>
            <person name="Aerts A."/>
            <person name="Arnold G.J."/>
            <person name="Basu M.K."/>
            <person name="Bauer D.J."/>
            <person name="Caceres C.E."/>
            <person name="Carmel L."/>
            <person name="Casola C."/>
            <person name="Choi J.H."/>
            <person name="Detter J.C."/>
            <person name="Dong Q."/>
            <person name="Dusheyko S."/>
            <person name="Eads B.D."/>
            <person name="Frohlich T."/>
            <person name="Geiler-Samerotte K.A."/>
            <person name="Gerlach D."/>
            <person name="Hatcher P."/>
            <person name="Jogdeo S."/>
            <person name="Krijgsveld J."/>
            <person name="Kriventseva E.V."/>
            <person name="Kultz D."/>
            <person name="Laforsch C."/>
            <person name="Lindquist E."/>
            <person name="Lopez J."/>
            <person name="Manak J.R."/>
            <person name="Muller J."/>
            <person name="Pangilinan J."/>
            <person name="Patwardhan R.P."/>
            <person name="Pitluck S."/>
            <person name="Pritham E.J."/>
            <person name="Rechtsteiner A."/>
            <person name="Rho M."/>
            <person name="Rogozin I.B."/>
            <person name="Sakarya O."/>
            <person name="Salamov A."/>
            <person name="Schaack S."/>
            <person name="Shapiro H."/>
            <person name="Shiga Y."/>
            <person name="Skalitzky C."/>
            <person name="Smith Z."/>
            <person name="Souvorov A."/>
            <person name="Sung W."/>
            <person name="Tang Z."/>
            <person name="Tsuchiya D."/>
            <person name="Tu H."/>
            <person name="Vos H."/>
            <person name="Wang M."/>
            <person name="Wolf Y.I."/>
            <person name="Yamagata H."/>
            <person name="Yamada T."/>
            <person name="Ye Y."/>
            <person name="Shaw J.R."/>
            <person name="Andrews J."/>
            <person name="Crease T.J."/>
            <person name="Tang H."/>
            <person name="Lucas S.M."/>
            <person name="Robertson H.M."/>
            <person name="Bork P."/>
            <person name="Koonin E.V."/>
            <person name="Zdobnov E.M."/>
            <person name="Grigoriev I.V."/>
            <person name="Lynch M."/>
            <person name="Boore J.L."/>
        </authorList>
    </citation>
    <scope>NUCLEOTIDE SEQUENCE [LARGE SCALE GENOMIC DNA]</scope>
</reference>
<sequence>MTEPEKIKQTLQFWRDVDNKIMANIELDDACLDGLPRDDVSPAMFMIDDETLPTSDGETSDTEASNEVRNPSTERLCGGPSLLRSHEESESAVPLSATVTIGSSQSDDMNVHELAADLLNTTAQQPGKEIVTSTDDEKTFVVRPSTTFASDSDSEFLEKHYPDLFPFGRGGFGETRKIKISRKAYLAYLLNLSTRQFQHVDFLLQLYDMTTRQEVSNVSFVRSKLPSRSKSGDGHLSYGEAFGRLTSEAIQLAGQYKLACAKATNLGQRLPPPPPDIDGVGLNFFTNISLSTQPMQHSQAAANRDRHDVLESDNDIEELGLLKTISEIQTMNRYSEDVIIVDIFGLYVDCSLPGISENQQFVICNELGGKRVFIDKIQLILGQLGNYKQVLVKGKTILRLKAFKEWLEEIFDSDDENDQEKDLLKEIGLKERDLKERDLKEKDLKEKDLKEKDLKEKDFKKKDSKEKDLKQKDLKGKKDQLSDEDN</sequence>
<protein>
    <submittedName>
        <fullName evidence="2">Uncharacterized protein</fullName>
    </submittedName>
</protein>
<feature type="region of interest" description="Disordered" evidence="1">
    <location>
        <begin position="50"/>
        <end position="91"/>
    </location>
</feature>
<dbReference type="PhylomeDB" id="E9HL27"/>
<organism evidence="2 3">
    <name type="scientific">Daphnia pulex</name>
    <name type="common">Water flea</name>
    <dbReference type="NCBI Taxonomy" id="6669"/>
    <lineage>
        <taxon>Eukaryota</taxon>
        <taxon>Metazoa</taxon>
        <taxon>Ecdysozoa</taxon>
        <taxon>Arthropoda</taxon>
        <taxon>Crustacea</taxon>
        <taxon>Branchiopoda</taxon>
        <taxon>Diplostraca</taxon>
        <taxon>Cladocera</taxon>
        <taxon>Anomopoda</taxon>
        <taxon>Daphniidae</taxon>
        <taxon>Daphnia</taxon>
    </lineage>
</organism>
<proteinExistence type="predicted"/>
<dbReference type="HOGENOM" id="CLU_561720_0_0_1"/>
<dbReference type="AlphaFoldDB" id="E9HL27"/>
<evidence type="ECO:0000313" key="3">
    <source>
        <dbReference type="Proteomes" id="UP000000305"/>
    </source>
</evidence>
<feature type="region of interest" description="Disordered" evidence="1">
    <location>
        <begin position="460"/>
        <end position="486"/>
    </location>
</feature>
<dbReference type="EMBL" id="GL732675">
    <property type="protein sequence ID" value="EFX67557.1"/>
    <property type="molecule type" value="Genomic_DNA"/>
</dbReference>
<dbReference type="OrthoDB" id="432234at2759"/>
<keyword evidence="3" id="KW-1185">Reference proteome</keyword>
<evidence type="ECO:0000313" key="2">
    <source>
        <dbReference type="EMBL" id="EFX67557.1"/>
    </source>
</evidence>